<gene>
    <name evidence="1" type="ORF">ACFS5J_02595</name>
</gene>
<dbReference type="EMBL" id="JBHUPC010000010">
    <property type="protein sequence ID" value="MFD2890897.1"/>
    <property type="molecule type" value="Genomic_DNA"/>
</dbReference>
<dbReference type="InterPro" id="IPR001451">
    <property type="entry name" value="Hexapep"/>
</dbReference>
<dbReference type="InterPro" id="IPR011004">
    <property type="entry name" value="Trimer_LpxA-like_sf"/>
</dbReference>
<sequence>MKKQENNSYIHSSSFIYGNCKIDSKSSVWPLVVMRAEDHHILINEQTNIQDGTIIHVGYRHPVIIGKNCTVGHKVLIHGAIIGNDCVIGSGAMILDGAIIEDGCVVEAGAIIREGEIVKNTLGKQAFEQTIKNRFLSLMYYENAKAYAEGNYRLWSEPEFKKQQKKVLIEMMMEAKNQNEKSTF</sequence>
<comment type="caution">
    <text evidence="1">The sequence shown here is derived from an EMBL/GenBank/DDBJ whole genome shotgun (WGS) entry which is preliminary data.</text>
</comment>
<accession>A0ABW5YJ31</accession>
<name>A0ABW5YJ31_9FLAO</name>
<proteinExistence type="predicted"/>
<dbReference type="PANTHER" id="PTHR13061:SF56">
    <property type="entry name" value="PROTEIN YRDA"/>
    <property type="match status" value="1"/>
</dbReference>
<dbReference type="Gene3D" id="2.160.10.10">
    <property type="entry name" value="Hexapeptide repeat proteins"/>
    <property type="match status" value="1"/>
</dbReference>
<evidence type="ECO:0000313" key="1">
    <source>
        <dbReference type="EMBL" id="MFD2890897.1"/>
    </source>
</evidence>
<dbReference type="Pfam" id="PF00132">
    <property type="entry name" value="Hexapep"/>
    <property type="match status" value="1"/>
</dbReference>
<dbReference type="SUPFAM" id="SSF51161">
    <property type="entry name" value="Trimeric LpxA-like enzymes"/>
    <property type="match status" value="1"/>
</dbReference>
<reference evidence="2" key="1">
    <citation type="journal article" date="2019" name="Int. J. Syst. Evol. Microbiol.">
        <title>The Global Catalogue of Microorganisms (GCM) 10K type strain sequencing project: providing services to taxonomists for standard genome sequencing and annotation.</title>
        <authorList>
            <consortium name="The Broad Institute Genomics Platform"/>
            <consortium name="The Broad Institute Genome Sequencing Center for Infectious Disease"/>
            <person name="Wu L."/>
            <person name="Ma J."/>
        </authorList>
    </citation>
    <scope>NUCLEOTIDE SEQUENCE [LARGE SCALE GENOMIC DNA]</scope>
    <source>
        <strain evidence="2">KCTC 22671</strain>
    </source>
</reference>
<dbReference type="InterPro" id="IPR047324">
    <property type="entry name" value="LbH_gamma_CA-like"/>
</dbReference>
<evidence type="ECO:0000313" key="2">
    <source>
        <dbReference type="Proteomes" id="UP001597534"/>
    </source>
</evidence>
<dbReference type="InterPro" id="IPR050484">
    <property type="entry name" value="Transf_Hexapept/Carb_Anhydrase"/>
</dbReference>
<organism evidence="1 2">
    <name type="scientific">Flavobacterium chuncheonense</name>
    <dbReference type="NCBI Taxonomy" id="2026653"/>
    <lineage>
        <taxon>Bacteria</taxon>
        <taxon>Pseudomonadati</taxon>
        <taxon>Bacteroidota</taxon>
        <taxon>Flavobacteriia</taxon>
        <taxon>Flavobacteriales</taxon>
        <taxon>Flavobacteriaceae</taxon>
        <taxon>Flavobacterium</taxon>
    </lineage>
</organism>
<dbReference type="PANTHER" id="PTHR13061">
    <property type="entry name" value="DYNACTIN SUBUNIT P25"/>
    <property type="match status" value="1"/>
</dbReference>
<dbReference type="Proteomes" id="UP001597534">
    <property type="component" value="Unassembled WGS sequence"/>
</dbReference>
<keyword evidence="2" id="KW-1185">Reference proteome</keyword>
<protein>
    <submittedName>
        <fullName evidence="1">Gamma carbonic anhydrase family protein</fullName>
    </submittedName>
</protein>
<dbReference type="CDD" id="cd04645">
    <property type="entry name" value="LbH_gamma_CA_like"/>
    <property type="match status" value="1"/>
</dbReference>
<dbReference type="RefSeq" id="WP_379810415.1">
    <property type="nucleotide sequence ID" value="NZ_JBHUPC010000010.1"/>
</dbReference>